<dbReference type="AlphaFoldDB" id="A0A328FCL6"/>
<proteinExistence type="inferred from homology"/>
<evidence type="ECO:0000313" key="4">
    <source>
        <dbReference type="EMBL" id="QBH12369.1"/>
    </source>
</evidence>
<dbReference type="GO" id="GO:0050568">
    <property type="term" value="F:protein-glutamine glutaminase activity"/>
    <property type="evidence" value="ECO:0007669"/>
    <property type="project" value="UniProtKB-UniRule"/>
</dbReference>
<dbReference type="RefSeq" id="WP_111956397.1">
    <property type="nucleotide sequence ID" value="NZ_CP036313.1"/>
</dbReference>
<comment type="catalytic activity">
    <reaction evidence="3">
        <text>L-glutaminyl-[protein] + H2O = L-glutamyl-[protein] + NH4(+)</text>
        <dbReference type="Rhea" id="RHEA:16441"/>
        <dbReference type="Rhea" id="RHEA-COMP:10207"/>
        <dbReference type="Rhea" id="RHEA-COMP:10208"/>
        <dbReference type="ChEBI" id="CHEBI:15377"/>
        <dbReference type="ChEBI" id="CHEBI:28938"/>
        <dbReference type="ChEBI" id="CHEBI:29973"/>
        <dbReference type="ChEBI" id="CHEBI:30011"/>
        <dbReference type="EC" id="3.5.1.44"/>
    </reaction>
</comment>
<comment type="function">
    <text evidence="3">Probably deamidates glutamine residues to glutamate on methyl-accepting chemotaxis receptors (MCPs), playing an important role in chemotaxis.</text>
</comment>
<evidence type="ECO:0000313" key="6">
    <source>
        <dbReference type="Proteomes" id="UP000248798"/>
    </source>
</evidence>
<name>A0A328FCL6_9BACT</name>
<dbReference type="Proteomes" id="UP000248798">
    <property type="component" value="Unassembled WGS sequence"/>
</dbReference>
<dbReference type="Pfam" id="PF03975">
    <property type="entry name" value="CheD"/>
    <property type="match status" value="1"/>
</dbReference>
<dbReference type="CDD" id="cd16352">
    <property type="entry name" value="CheD"/>
    <property type="match status" value="1"/>
</dbReference>
<dbReference type="InterPro" id="IPR005659">
    <property type="entry name" value="Chemorcpt_Glu_NH3ase_CheD"/>
</dbReference>
<dbReference type="InterPro" id="IPR038592">
    <property type="entry name" value="CheD-like_sf"/>
</dbReference>
<protein>
    <recommendedName>
        <fullName evidence="3">Probable chemoreceptor glutamine deamidase CheD</fullName>
        <ecNumber evidence="3">3.5.1.44</ecNumber>
    </recommendedName>
</protein>
<evidence type="ECO:0000256" key="2">
    <source>
        <dbReference type="ARBA" id="ARBA00022801"/>
    </source>
</evidence>
<dbReference type="PANTHER" id="PTHR35147:SF1">
    <property type="entry name" value="CHEMORECEPTOR GLUTAMINE DEAMIDASE CHED-RELATED"/>
    <property type="match status" value="1"/>
</dbReference>
<evidence type="ECO:0000313" key="5">
    <source>
        <dbReference type="EMBL" id="RAM02029.1"/>
    </source>
</evidence>
<dbReference type="GO" id="GO:0006935">
    <property type="term" value="P:chemotaxis"/>
    <property type="evidence" value="ECO:0007669"/>
    <property type="project" value="UniProtKB-UniRule"/>
</dbReference>
<gene>
    <name evidence="3" type="primary">cheD</name>
    <name evidence="5" type="ORF">DO021_10430</name>
    <name evidence="4" type="ORF">EYB58_05260</name>
</gene>
<dbReference type="PANTHER" id="PTHR35147">
    <property type="entry name" value="CHEMORECEPTOR GLUTAMINE DEAMIDASE CHED-RELATED"/>
    <property type="match status" value="1"/>
</dbReference>
<organism evidence="5 6">
    <name type="scientific">Desulfobacter hydrogenophilus</name>
    <dbReference type="NCBI Taxonomy" id="2291"/>
    <lineage>
        <taxon>Bacteria</taxon>
        <taxon>Pseudomonadati</taxon>
        <taxon>Thermodesulfobacteriota</taxon>
        <taxon>Desulfobacteria</taxon>
        <taxon>Desulfobacterales</taxon>
        <taxon>Desulfobacteraceae</taxon>
        <taxon>Desulfobacter</taxon>
    </lineage>
</organism>
<evidence type="ECO:0000313" key="7">
    <source>
        <dbReference type="Proteomes" id="UP000293902"/>
    </source>
</evidence>
<dbReference type="InterPro" id="IPR011324">
    <property type="entry name" value="Cytotoxic_necrot_fac-like_cat"/>
</dbReference>
<dbReference type="SUPFAM" id="SSF64438">
    <property type="entry name" value="CNF1/YfiH-like putative cysteine hydrolases"/>
    <property type="match status" value="1"/>
</dbReference>
<keyword evidence="2 3" id="KW-0378">Hydrolase</keyword>
<comment type="similarity">
    <text evidence="3">Belongs to the CheD family.</text>
</comment>
<dbReference type="EMBL" id="CP036313">
    <property type="protein sequence ID" value="QBH12369.1"/>
    <property type="molecule type" value="Genomic_DNA"/>
</dbReference>
<dbReference type="Proteomes" id="UP000293902">
    <property type="component" value="Chromosome"/>
</dbReference>
<reference evidence="5 6" key="1">
    <citation type="submission" date="2018-06" db="EMBL/GenBank/DDBJ databases">
        <title>Complete Genome Sequence of Desulfobacter hydrogenophilus (DSM3380).</title>
        <authorList>
            <person name="Marietou A."/>
            <person name="Schreiber L."/>
            <person name="Marshall I."/>
            <person name="Jorgensen B."/>
        </authorList>
    </citation>
    <scope>NUCLEOTIDE SEQUENCE [LARGE SCALE GENOMIC DNA]</scope>
    <source>
        <strain evidence="5 6">DSM 3380</strain>
    </source>
</reference>
<dbReference type="HAMAP" id="MF_01440">
    <property type="entry name" value="CheD"/>
    <property type="match status" value="1"/>
</dbReference>
<reference evidence="4 7" key="2">
    <citation type="submission" date="2019-02" db="EMBL/GenBank/DDBJ databases">
        <title>Complete genome sequence of Desulfobacter hydrogenophilus AcRS1.</title>
        <authorList>
            <person name="Marietou A."/>
            <person name="Lund M.B."/>
            <person name="Marshall I.P.G."/>
            <person name="Schreiber L."/>
            <person name="Jorgensen B."/>
        </authorList>
    </citation>
    <scope>NUCLEOTIDE SEQUENCE [LARGE SCALE GENOMIC DNA]</scope>
    <source>
        <strain evidence="4 7">AcRS1</strain>
    </source>
</reference>
<keyword evidence="7" id="KW-1185">Reference proteome</keyword>
<sequence>MEHIVGVAAMKVSNQPDDTIVTYSLGSCIGLAIYDPQAGVGGMLHYMLPNSAIDTVKAESNPFMFADTGIPELFRQVSALGAEKSRIKVFVAGGAEIMDQEGIFNLGRQNYSALMQILTKNDVAIWKQAVGGYSNRTVKMEIASGNIYLKTSGLGEVRL</sequence>
<keyword evidence="1 3" id="KW-0145">Chemotaxis</keyword>
<dbReference type="EC" id="3.5.1.44" evidence="3"/>
<dbReference type="EMBL" id="QLNI01000019">
    <property type="protein sequence ID" value="RAM02029.1"/>
    <property type="molecule type" value="Genomic_DNA"/>
</dbReference>
<evidence type="ECO:0000256" key="3">
    <source>
        <dbReference type="HAMAP-Rule" id="MF_01440"/>
    </source>
</evidence>
<accession>A0A328FCL6</accession>
<evidence type="ECO:0000256" key="1">
    <source>
        <dbReference type="ARBA" id="ARBA00022500"/>
    </source>
</evidence>
<dbReference type="OrthoDB" id="9807202at2"/>
<dbReference type="Gene3D" id="3.30.1330.200">
    <property type="match status" value="1"/>
</dbReference>